<keyword evidence="3" id="KW-1185">Reference proteome</keyword>
<name>A0A178MP69_9PROT</name>
<organism evidence="2 3">
    <name type="scientific">Paramagnetospirillum marisnigri</name>
    <dbReference type="NCBI Taxonomy" id="1285242"/>
    <lineage>
        <taxon>Bacteria</taxon>
        <taxon>Pseudomonadati</taxon>
        <taxon>Pseudomonadota</taxon>
        <taxon>Alphaproteobacteria</taxon>
        <taxon>Rhodospirillales</taxon>
        <taxon>Magnetospirillaceae</taxon>
        <taxon>Paramagnetospirillum</taxon>
    </lineage>
</organism>
<dbReference type="EMBL" id="LWQT01000055">
    <property type="protein sequence ID" value="OAN50381.1"/>
    <property type="molecule type" value="Genomic_DNA"/>
</dbReference>
<evidence type="ECO:0000313" key="2">
    <source>
        <dbReference type="EMBL" id="OAN50381.1"/>
    </source>
</evidence>
<dbReference type="Proteomes" id="UP000078428">
    <property type="component" value="Unassembled WGS sequence"/>
</dbReference>
<gene>
    <name evidence="2" type="ORF">A6A04_02645</name>
</gene>
<evidence type="ECO:0000256" key="1">
    <source>
        <dbReference type="SAM" id="MobiDB-lite"/>
    </source>
</evidence>
<comment type="caution">
    <text evidence="2">The sequence shown here is derived from an EMBL/GenBank/DDBJ whole genome shotgun (WGS) entry which is preliminary data.</text>
</comment>
<sequence>MSKKSDKPVEPDQTEATQDDAAVAEAIAMAVSVGKDLIAGGATKAFTAWSMFESINHLPREIVVKAFIDGAGLTEKGAMTYWYNCRRKAGRVKLLGDPNGVTD</sequence>
<proteinExistence type="predicted"/>
<evidence type="ECO:0000313" key="3">
    <source>
        <dbReference type="Proteomes" id="UP000078428"/>
    </source>
</evidence>
<feature type="compositionally biased region" description="Basic and acidic residues" evidence="1">
    <location>
        <begin position="1"/>
        <end position="10"/>
    </location>
</feature>
<feature type="region of interest" description="Disordered" evidence="1">
    <location>
        <begin position="1"/>
        <end position="20"/>
    </location>
</feature>
<accession>A0A178MP69</accession>
<reference evidence="2 3" key="1">
    <citation type="submission" date="2016-04" db="EMBL/GenBank/DDBJ databases">
        <title>Draft genome sequence of freshwater magnetotactic bacteria Magnetospirillum marisnigri SP-1 and Magnetospirillum moscoviense BB-1.</title>
        <authorList>
            <person name="Koziaeva V."/>
            <person name="Dziuba M.V."/>
            <person name="Ivanov T.M."/>
            <person name="Kuznetsov B."/>
            <person name="Grouzdev D.S."/>
        </authorList>
    </citation>
    <scope>NUCLEOTIDE SEQUENCE [LARGE SCALE GENOMIC DNA]</scope>
    <source>
        <strain evidence="2 3">SP-1</strain>
    </source>
</reference>
<dbReference type="OrthoDB" id="8452241at2"/>
<dbReference type="AlphaFoldDB" id="A0A178MP69"/>
<protein>
    <submittedName>
        <fullName evidence="2">Uncharacterized protein</fullName>
    </submittedName>
</protein>